<sequence>MPKRTEAQRGDDAKRQCGSKGKGEPPAWADNRTNLCDSLGWFRSLQGGSYQVNKMCLGFLLDRDTGPRTYIDDEIVITRVGGGCVLDVNGNLTQRKDQDETTRSVNSLLASKRAGIAVGLIIGNKNESIRRKLPHRYNVMAWFRVIDVWFESFNGKIGARVCFQKLDLEEPSWWALKGTEDPLPLRERNCPSPHSEPCGTCYLFSKQIYDQSWMCLQPECSAFWKLKNGESPQLLRYDASFLSSREPFDEQIQPETSLVPDILSSLSQCPDASTQKIAWRGVICPECHKCVSRGYWNGWVCADSFSINLQDPNQCQWKLIMKIPPISLRCVISDFEIGVCKRAIRLEDQLIRPITYFTRPYQRFTYTIGKIGTIVHFSANRATLGRPNGPNELYERLQKVDLGLRRYPLQKCVGTLTAHFAVNFGMPYKYVVSVDSKSFSEAPSEIMYALGRLSWATKQAVGSKALTPNELLTLGYFEKMAIGFHDDGEYSLGPTIATLSLGAKATMKIRLKDEYFRGCRRRAQKPITDDVVLPGCYKPEERLKLQEQHQRGELTTAEYDKRRMELARAVTRREGEILICLELHHGDMVVMHGSLLQKYYEHSVSSEDKLRFALTSRYINPDAVPETEHYKGHFVLKPDQIYDGQ</sequence>
<dbReference type="GO" id="GO:0006307">
    <property type="term" value="P:DNA alkylation repair"/>
    <property type="evidence" value="ECO:0007669"/>
    <property type="project" value="TreeGrafter"/>
</dbReference>
<dbReference type="Pfam" id="PF13532">
    <property type="entry name" value="2OG-FeII_Oxy_2"/>
    <property type="match status" value="1"/>
</dbReference>
<dbReference type="AlphaFoldDB" id="A0AAD4KZJ2"/>
<gene>
    <name evidence="4" type="ORF">BGW36DRAFT_395078</name>
</gene>
<organism evidence="4 5">
    <name type="scientific">Talaromyces proteolyticus</name>
    <dbReference type="NCBI Taxonomy" id="1131652"/>
    <lineage>
        <taxon>Eukaryota</taxon>
        <taxon>Fungi</taxon>
        <taxon>Dikarya</taxon>
        <taxon>Ascomycota</taxon>
        <taxon>Pezizomycotina</taxon>
        <taxon>Eurotiomycetes</taxon>
        <taxon>Eurotiomycetidae</taxon>
        <taxon>Eurotiales</taxon>
        <taxon>Trichocomaceae</taxon>
        <taxon>Talaromyces</taxon>
        <taxon>Talaromyces sect. Bacilispori</taxon>
    </lineage>
</organism>
<dbReference type="PANTHER" id="PTHR31573:SF4">
    <property type="entry name" value="FE2OG DIOXYGENASE DOMAIN-CONTAINING PROTEIN"/>
    <property type="match status" value="1"/>
</dbReference>
<dbReference type="GeneID" id="70248281"/>
<feature type="domain" description="Alpha-ketoglutarate-dependent dioxygenase AlkB-like" evidence="3">
    <location>
        <begin position="401"/>
        <end position="609"/>
    </location>
</feature>
<dbReference type="InterPro" id="IPR027450">
    <property type="entry name" value="AlkB-like"/>
</dbReference>
<dbReference type="GO" id="GO:0051747">
    <property type="term" value="F:cytosine C-5 DNA demethylase activity"/>
    <property type="evidence" value="ECO:0007669"/>
    <property type="project" value="TreeGrafter"/>
</dbReference>
<reference evidence="4" key="1">
    <citation type="submission" date="2021-12" db="EMBL/GenBank/DDBJ databases">
        <title>Convergent genome expansion in fungi linked to evolution of root-endophyte symbiosis.</title>
        <authorList>
            <consortium name="DOE Joint Genome Institute"/>
            <person name="Ke Y.-H."/>
            <person name="Bonito G."/>
            <person name="Liao H.-L."/>
            <person name="Looney B."/>
            <person name="Rojas-Flechas A."/>
            <person name="Nash J."/>
            <person name="Hameed K."/>
            <person name="Schadt C."/>
            <person name="Martin F."/>
            <person name="Crous P.W."/>
            <person name="Miettinen O."/>
            <person name="Magnuson J.K."/>
            <person name="Labbe J."/>
            <person name="Jacobson D."/>
            <person name="Doktycz M.J."/>
            <person name="Veneault-Fourrey C."/>
            <person name="Kuo A."/>
            <person name="Mondo S."/>
            <person name="Calhoun S."/>
            <person name="Riley R."/>
            <person name="Ohm R."/>
            <person name="LaButti K."/>
            <person name="Andreopoulos B."/>
            <person name="Pangilinan J."/>
            <person name="Nolan M."/>
            <person name="Tritt A."/>
            <person name="Clum A."/>
            <person name="Lipzen A."/>
            <person name="Daum C."/>
            <person name="Barry K."/>
            <person name="Grigoriev I.V."/>
            <person name="Vilgalys R."/>
        </authorList>
    </citation>
    <scope>NUCLEOTIDE SEQUENCE</scope>
    <source>
        <strain evidence="4">PMI_201</strain>
    </source>
</reference>
<keyword evidence="5" id="KW-1185">Reference proteome</keyword>
<dbReference type="InterPro" id="IPR032852">
    <property type="entry name" value="ALKBH2"/>
</dbReference>
<feature type="region of interest" description="Disordered" evidence="2">
    <location>
        <begin position="1"/>
        <end position="28"/>
    </location>
</feature>
<evidence type="ECO:0000313" key="4">
    <source>
        <dbReference type="EMBL" id="KAH8702437.1"/>
    </source>
</evidence>
<dbReference type="GO" id="GO:0008198">
    <property type="term" value="F:ferrous iron binding"/>
    <property type="evidence" value="ECO:0007669"/>
    <property type="project" value="TreeGrafter"/>
</dbReference>
<evidence type="ECO:0000313" key="5">
    <source>
        <dbReference type="Proteomes" id="UP001201262"/>
    </source>
</evidence>
<dbReference type="EMBL" id="JAJTJA010000003">
    <property type="protein sequence ID" value="KAH8702437.1"/>
    <property type="molecule type" value="Genomic_DNA"/>
</dbReference>
<dbReference type="SUPFAM" id="SSF51197">
    <property type="entry name" value="Clavaminate synthase-like"/>
    <property type="match status" value="1"/>
</dbReference>
<evidence type="ECO:0000256" key="2">
    <source>
        <dbReference type="SAM" id="MobiDB-lite"/>
    </source>
</evidence>
<dbReference type="Proteomes" id="UP001201262">
    <property type="component" value="Unassembled WGS sequence"/>
</dbReference>
<feature type="binding site" evidence="1">
    <location>
        <position position="602"/>
    </location>
    <ligand>
        <name>2-oxoglutarate</name>
        <dbReference type="ChEBI" id="CHEBI:16810"/>
    </ligand>
</feature>
<protein>
    <submittedName>
        <fullName evidence="4">2OG-Fe(II) oxygenase superfamily-domain-containing protein</fullName>
    </submittedName>
</protein>
<dbReference type="Gene3D" id="2.60.120.590">
    <property type="entry name" value="Alpha-ketoglutarate-dependent dioxygenase AlkB-like"/>
    <property type="match status" value="1"/>
</dbReference>
<dbReference type="RefSeq" id="XP_046075813.1">
    <property type="nucleotide sequence ID" value="XM_046217994.1"/>
</dbReference>
<evidence type="ECO:0000256" key="1">
    <source>
        <dbReference type="PIRSR" id="PIRSR632852-1"/>
    </source>
</evidence>
<evidence type="ECO:0000259" key="3">
    <source>
        <dbReference type="Pfam" id="PF13532"/>
    </source>
</evidence>
<feature type="binding site" evidence="1">
    <location>
        <position position="485"/>
    </location>
    <ligand>
        <name>2-oxoglutarate</name>
        <dbReference type="ChEBI" id="CHEBI:16810"/>
    </ligand>
</feature>
<proteinExistence type="predicted"/>
<dbReference type="InterPro" id="IPR037151">
    <property type="entry name" value="AlkB-like_sf"/>
</dbReference>
<comment type="caution">
    <text evidence="4">The sequence shown here is derived from an EMBL/GenBank/DDBJ whole genome shotgun (WGS) entry which is preliminary data.</text>
</comment>
<accession>A0AAD4KZJ2</accession>
<dbReference type="PANTHER" id="PTHR31573">
    <property type="entry name" value="ALPHA-KETOGLUTARATE-DEPENDENT DIOXYGENASE ALKB HOMOLOG 2"/>
    <property type="match status" value="1"/>
</dbReference>
<feature type="compositionally biased region" description="Basic and acidic residues" evidence="2">
    <location>
        <begin position="1"/>
        <end position="15"/>
    </location>
</feature>
<dbReference type="GO" id="GO:0035516">
    <property type="term" value="F:broad specificity oxidative DNA demethylase activity"/>
    <property type="evidence" value="ECO:0007669"/>
    <property type="project" value="TreeGrafter"/>
</dbReference>
<name>A0AAD4KZJ2_9EURO</name>